<dbReference type="Proteomes" id="UP001235939">
    <property type="component" value="Chromosome 05"/>
</dbReference>
<evidence type="ECO:0000256" key="2">
    <source>
        <dbReference type="ARBA" id="ARBA00022148"/>
    </source>
</evidence>
<dbReference type="InterPro" id="IPR000719">
    <property type="entry name" value="Prot_kinase_dom"/>
</dbReference>
<keyword evidence="4" id="KW-0808">Transferase</keyword>
<reference evidence="12 13" key="1">
    <citation type="submission" date="2022-01" db="EMBL/GenBank/DDBJ databases">
        <title>A chromosomal length assembly of Cordylochernes scorpioides.</title>
        <authorList>
            <person name="Zeh D."/>
            <person name="Zeh J."/>
        </authorList>
    </citation>
    <scope>NUCLEOTIDE SEQUENCE [LARGE SCALE GENOMIC DNA]</scope>
    <source>
        <strain evidence="12">IN4F17</strain>
        <tissue evidence="12">Whole Body</tissue>
    </source>
</reference>
<comment type="catalytic activity">
    <reaction evidence="9">
        <text>L-threonyl-[protein] + ATP = O-phospho-L-threonyl-[protein] + ADP + H(+)</text>
        <dbReference type="Rhea" id="RHEA:46608"/>
        <dbReference type="Rhea" id="RHEA-COMP:11060"/>
        <dbReference type="Rhea" id="RHEA-COMP:11605"/>
        <dbReference type="ChEBI" id="CHEBI:15378"/>
        <dbReference type="ChEBI" id="CHEBI:30013"/>
        <dbReference type="ChEBI" id="CHEBI:30616"/>
        <dbReference type="ChEBI" id="CHEBI:61977"/>
        <dbReference type="ChEBI" id="CHEBI:456216"/>
        <dbReference type="EC" id="2.7.11.1"/>
    </reaction>
</comment>
<evidence type="ECO:0000256" key="4">
    <source>
        <dbReference type="ARBA" id="ARBA00022679"/>
    </source>
</evidence>
<dbReference type="InterPro" id="IPR008271">
    <property type="entry name" value="Ser/Thr_kinase_AS"/>
</dbReference>
<evidence type="ECO:0000256" key="7">
    <source>
        <dbReference type="ARBA" id="ARBA00022840"/>
    </source>
</evidence>
<evidence type="ECO:0000256" key="5">
    <source>
        <dbReference type="ARBA" id="ARBA00022741"/>
    </source>
</evidence>
<protein>
    <recommendedName>
        <fullName evidence="2">Serine/threonine-protein kinase greatwall</fullName>
        <ecNumber evidence="1">2.7.11.1</ecNumber>
    </recommendedName>
    <alternativeName>
        <fullName evidence="8">Microtubule-associated serine/threonine-protein kinase-like</fullName>
    </alternativeName>
</protein>
<dbReference type="InterPro" id="IPR011009">
    <property type="entry name" value="Kinase-like_dom_sf"/>
</dbReference>
<evidence type="ECO:0000256" key="9">
    <source>
        <dbReference type="ARBA" id="ARBA00047899"/>
    </source>
</evidence>
<evidence type="ECO:0000256" key="3">
    <source>
        <dbReference type="ARBA" id="ARBA00022527"/>
    </source>
</evidence>
<dbReference type="SUPFAM" id="SSF56112">
    <property type="entry name" value="Protein kinase-like (PK-like)"/>
    <property type="match status" value="1"/>
</dbReference>
<dbReference type="EMBL" id="CP092867">
    <property type="protein sequence ID" value="UYV67665.1"/>
    <property type="molecule type" value="Genomic_DNA"/>
</dbReference>
<dbReference type="InterPro" id="IPR050236">
    <property type="entry name" value="Ser_Thr_kinase_AGC"/>
</dbReference>
<evidence type="ECO:0000256" key="1">
    <source>
        <dbReference type="ARBA" id="ARBA00012513"/>
    </source>
</evidence>
<dbReference type="EC" id="2.7.11.1" evidence="1"/>
<keyword evidence="5" id="KW-0547">Nucleotide-binding</keyword>
<accession>A0ABY6KKH0</accession>
<name>A0ABY6KKH0_9ARAC</name>
<proteinExistence type="predicted"/>
<comment type="catalytic activity">
    <reaction evidence="10">
        <text>L-seryl-[protein] + ATP = O-phospho-L-seryl-[protein] + ADP + H(+)</text>
        <dbReference type="Rhea" id="RHEA:17989"/>
        <dbReference type="Rhea" id="RHEA-COMP:9863"/>
        <dbReference type="Rhea" id="RHEA-COMP:11604"/>
        <dbReference type="ChEBI" id="CHEBI:15378"/>
        <dbReference type="ChEBI" id="CHEBI:29999"/>
        <dbReference type="ChEBI" id="CHEBI:30616"/>
        <dbReference type="ChEBI" id="CHEBI:83421"/>
        <dbReference type="ChEBI" id="CHEBI:456216"/>
        <dbReference type="EC" id="2.7.11.1"/>
    </reaction>
</comment>
<keyword evidence="3" id="KW-0723">Serine/threonine-protein kinase</keyword>
<sequence length="124" mass="14314">MWQAVASKLALEAQTCGLELLEPDYIQSFQPHMMEVAYIGSKYHLFNQYFSWLNANLYQGVIHAHGIVHRDLKPENLLISRDDHIKVSDYGLSRININNQDKESSEDRLCGTPCYIAPETILYR</sequence>
<keyword evidence="13" id="KW-1185">Reference proteome</keyword>
<evidence type="ECO:0000313" key="13">
    <source>
        <dbReference type="Proteomes" id="UP001235939"/>
    </source>
</evidence>
<keyword evidence="6" id="KW-0418">Kinase</keyword>
<evidence type="ECO:0000256" key="10">
    <source>
        <dbReference type="ARBA" id="ARBA00048679"/>
    </source>
</evidence>
<dbReference type="PANTHER" id="PTHR24356">
    <property type="entry name" value="SERINE/THREONINE-PROTEIN KINASE"/>
    <property type="match status" value="1"/>
</dbReference>
<dbReference type="PROSITE" id="PS50011">
    <property type="entry name" value="PROTEIN_KINASE_DOM"/>
    <property type="match status" value="1"/>
</dbReference>
<keyword evidence="7" id="KW-0067">ATP-binding</keyword>
<evidence type="ECO:0000313" key="12">
    <source>
        <dbReference type="EMBL" id="UYV67665.1"/>
    </source>
</evidence>
<evidence type="ECO:0000256" key="8">
    <source>
        <dbReference type="ARBA" id="ARBA00033099"/>
    </source>
</evidence>
<dbReference type="Pfam" id="PF00069">
    <property type="entry name" value="Pkinase"/>
    <property type="match status" value="1"/>
</dbReference>
<evidence type="ECO:0000259" key="11">
    <source>
        <dbReference type="PROSITE" id="PS50011"/>
    </source>
</evidence>
<gene>
    <name evidence="12" type="ORF">LAZ67_5001521</name>
</gene>
<dbReference type="PROSITE" id="PS00108">
    <property type="entry name" value="PROTEIN_KINASE_ST"/>
    <property type="match status" value="1"/>
</dbReference>
<evidence type="ECO:0000256" key="6">
    <source>
        <dbReference type="ARBA" id="ARBA00022777"/>
    </source>
</evidence>
<organism evidence="12 13">
    <name type="scientific">Cordylochernes scorpioides</name>
    <dbReference type="NCBI Taxonomy" id="51811"/>
    <lineage>
        <taxon>Eukaryota</taxon>
        <taxon>Metazoa</taxon>
        <taxon>Ecdysozoa</taxon>
        <taxon>Arthropoda</taxon>
        <taxon>Chelicerata</taxon>
        <taxon>Arachnida</taxon>
        <taxon>Pseudoscorpiones</taxon>
        <taxon>Cheliferoidea</taxon>
        <taxon>Chernetidae</taxon>
        <taxon>Cordylochernes</taxon>
    </lineage>
</organism>
<feature type="domain" description="Protein kinase" evidence="11">
    <location>
        <begin position="1"/>
        <end position="124"/>
    </location>
</feature>
<dbReference type="PANTHER" id="PTHR24356:SF1">
    <property type="entry name" value="SERINE_THREONINE-PROTEIN KINASE GREATWALL"/>
    <property type="match status" value="1"/>
</dbReference>
<dbReference type="Gene3D" id="1.10.510.10">
    <property type="entry name" value="Transferase(Phosphotransferase) domain 1"/>
    <property type="match status" value="1"/>
</dbReference>